<dbReference type="EMBL" id="CM035417">
    <property type="protein sequence ID" value="KAH7423419.1"/>
    <property type="molecule type" value="Genomic_DNA"/>
</dbReference>
<name>A0A8T2TSA7_CERRI</name>
<dbReference type="Proteomes" id="UP000825935">
    <property type="component" value="Chromosome 12"/>
</dbReference>
<evidence type="ECO:0000313" key="3">
    <source>
        <dbReference type="Proteomes" id="UP000825935"/>
    </source>
</evidence>
<organism evidence="2 3">
    <name type="scientific">Ceratopteris richardii</name>
    <name type="common">Triangle waterfern</name>
    <dbReference type="NCBI Taxonomy" id="49495"/>
    <lineage>
        <taxon>Eukaryota</taxon>
        <taxon>Viridiplantae</taxon>
        <taxon>Streptophyta</taxon>
        <taxon>Embryophyta</taxon>
        <taxon>Tracheophyta</taxon>
        <taxon>Polypodiopsida</taxon>
        <taxon>Polypodiidae</taxon>
        <taxon>Polypodiales</taxon>
        <taxon>Pteridineae</taxon>
        <taxon>Pteridaceae</taxon>
        <taxon>Parkerioideae</taxon>
        <taxon>Ceratopteris</taxon>
    </lineage>
</organism>
<evidence type="ECO:0000313" key="2">
    <source>
        <dbReference type="EMBL" id="KAH7423419.1"/>
    </source>
</evidence>
<evidence type="ECO:0000256" key="1">
    <source>
        <dbReference type="SAM" id="MobiDB-lite"/>
    </source>
</evidence>
<dbReference type="AlphaFoldDB" id="A0A8T2TSA7"/>
<dbReference type="OrthoDB" id="1931055at2759"/>
<protein>
    <submittedName>
        <fullName evidence="2">Uncharacterized protein</fullName>
    </submittedName>
</protein>
<gene>
    <name evidence="2" type="ORF">KP509_12G054800</name>
</gene>
<feature type="region of interest" description="Disordered" evidence="1">
    <location>
        <begin position="1"/>
        <end position="40"/>
    </location>
</feature>
<proteinExistence type="predicted"/>
<comment type="caution">
    <text evidence="2">The sequence shown here is derived from an EMBL/GenBank/DDBJ whole genome shotgun (WGS) entry which is preliminary data.</text>
</comment>
<reference evidence="2" key="1">
    <citation type="submission" date="2021-08" db="EMBL/GenBank/DDBJ databases">
        <title>WGS assembly of Ceratopteris richardii.</title>
        <authorList>
            <person name="Marchant D.B."/>
            <person name="Chen G."/>
            <person name="Jenkins J."/>
            <person name="Shu S."/>
            <person name="Leebens-Mack J."/>
            <person name="Grimwood J."/>
            <person name="Schmutz J."/>
            <person name="Soltis P."/>
            <person name="Soltis D."/>
            <person name="Chen Z.-H."/>
        </authorList>
    </citation>
    <scope>NUCLEOTIDE SEQUENCE</scope>
    <source>
        <strain evidence="2">Whitten #5841</strain>
        <tissue evidence="2">Leaf</tissue>
    </source>
</reference>
<sequence>MNPDNSPEPLVADDTIPPDNSERYAGRPSRGRWRKNPTLHQGIFGKGSRKISSLSWLLFVAENQVEVAVKKNSPDSGALDAVSGLSSSMQEVRESRGYRYRQVSNSTIAGGNETKQLNRPASECSTGATRNMQLTKNVPTTPSRTKSLLKKYEVENPEDAAYIAGVVFVLEQPGIETSNDKDDFLKVRSKYKLL</sequence>
<keyword evidence="3" id="KW-1185">Reference proteome</keyword>
<accession>A0A8T2TSA7</accession>